<feature type="compositionally biased region" description="Acidic residues" evidence="1">
    <location>
        <begin position="629"/>
        <end position="638"/>
    </location>
</feature>
<name>A0A9W4NMT9_9EURO</name>
<organism evidence="2 3">
    <name type="scientific">Penicillium salamii</name>
    <dbReference type="NCBI Taxonomy" id="1612424"/>
    <lineage>
        <taxon>Eukaryota</taxon>
        <taxon>Fungi</taxon>
        <taxon>Dikarya</taxon>
        <taxon>Ascomycota</taxon>
        <taxon>Pezizomycotina</taxon>
        <taxon>Eurotiomycetes</taxon>
        <taxon>Eurotiomycetidae</taxon>
        <taxon>Eurotiales</taxon>
        <taxon>Aspergillaceae</taxon>
        <taxon>Penicillium</taxon>
    </lineage>
</organism>
<feature type="compositionally biased region" description="Basic and acidic residues" evidence="1">
    <location>
        <begin position="100"/>
        <end position="112"/>
    </location>
</feature>
<sequence>MAYSSDRLDRARFMFPGLLQSADYQEFFQHLASPYDLRRRAALHLDSFNSWHDNDEDDKDASLNSCGVKRRRSLQSSADASPSKIHKANHNPVLNAGPKEGSRHETSDYTKSEDSLLLSTDLSSIPRKQKRGCVACHDLDLDCSFATDPDQSSYPCETCAFDGMECVPIPEPKWKRSCEGCKTRNGVFCSYRYADYDHSQPCQPCVNVGFPCVAGPAKRPPFISQESQSVSSANPSSPCDGDDDYGDYDANEEFAWLPSDSAPDVDDKESLPDYEDCGDYTPSAIAIQAVCSKGPSFNCDESDSYHPSAIATQAVDDEESLPDYEYYDHHPPSVTATQAVNDEEPLADYEDYGYHTPSVTATQAVDDEESFADYEDRGDYTPSVIAIQAVCSAGPSFNCDESGSYHPSAIATQAVDDEESLPDFEYYDDYTPSTIAAQAVYSGRPSLNCERSRDYTPSVIEAHAMGNELSYDDYGDGYNGDYDDYYDDYYEHDQHKNPADPVQRAKDEQSLSDGADYGDHTPSVVAVHDVGSDGLGLFVDLSDDAASPPESSQTKWIEVIEISDSDSDNNTVKPGVIDVIEISDTDSNHGTVGSPGLDNTEPVDFLEHSDSESGNEGNIKGQLENIIEISDDDLEGEIAGDGSPYESDQQPDYEFVYDTDSEDDGFDDNLP</sequence>
<evidence type="ECO:0008006" key="4">
    <source>
        <dbReference type="Google" id="ProtNLM"/>
    </source>
</evidence>
<dbReference type="EMBL" id="CAJVPA010000192">
    <property type="protein sequence ID" value="CAG8386781.1"/>
    <property type="molecule type" value="Genomic_DNA"/>
</dbReference>
<feature type="region of interest" description="Disordered" evidence="1">
    <location>
        <begin position="73"/>
        <end position="112"/>
    </location>
</feature>
<feature type="compositionally biased region" description="Basic and acidic residues" evidence="1">
    <location>
        <begin position="489"/>
        <end position="509"/>
    </location>
</feature>
<feature type="region of interest" description="Disordered" evidence="1">
    <location>
        <begin position="485"/>
        <end position="524"/>
    </location>
</feature>
<evidence type="ECO:0000256" key="1">
    <source>
        <dbReference type="SAM" id="MobiDB-lite"/>
    </source>
</evidence>
<reference evidence="2" key="1">
    <citation type="submission" date="2021-07" db="EMBL/GenBank/DDBJ databases">
        <authorList>
            <person name="Branca A.L. A."/>
        </authorList>
    </citation>
    <scope>NUCLEOTIDE SEQUENCE</scope>
</reference>
<protein>
    <recommendedName>
        <fullName evidence="4">Zn(2)-C6 fungal-type domain-containing protein</fullName>
    </recommendedName>
</protein>
<evidence type="ECO:0000313" key="3">
    <source>
        <dbReference type="Proteomes" id="UP001152646"/>
    </source>
</evidence>
<feature type="region of interest" description="Disordered" evidence="1">
    <location>
        <begin position="223"/>
        <end position="244"/>
    </location>
</feature>
<feature type="compositionally biased region" description="Acidic residues" evidence="1">
    <location>
        <begin position="263"/>
        <end position="274"/>
    </location>
</feature>
<accession>A0A9W4NMT9</accession>
<feature type="region of interest" description="Disordered" evidence="1">
    <location>
        <begin position="585"/>
        <end position="671"/>
    </location>
</feature>
<dbReference type="OrthoDB" id="5303703at2759"/>
<dbReference type="AlphaFoldDB" id="A0A9W4NMT9"/>
<comment type="caution">
    <text evidence="2">The sequence shown here is derived from an EMBL/GenBank/DDBJ whole genome shotgun (WGS) entry which is preliminary data.</text>
</comment>
<feature type="region of interest" description="Disordered" evidence="1">
    <location>
        <begin position="255"/>
        <end position="274"/>
    </location>
</feature>
<dbReference type="Proteomes" id="UP001152646">
    <property type="component" value="Unassembled WGS sequence"/>
</dbReference>
<feature type="compositionally biased region" description="Low complexity" evidence="1">
    <location>
        <begin position="224"/>
        <end position="238"/>
    </location>
</feature>
<evidence type="ECO:0000313" key="2">
    <source>
        <dbReference type="EMBL" id="CAG8386781.1"/>
    </source>
</evidence>
<proteinExistence type="predicted"/>
<gene>
    <name evidence="2" type="ORF">PSALAMII_LOCUS6646</name>
</gene>
<feature type="compositionally biased region" description="Acidic residues" evidence="1">
    <location>
        <begin position="649"/>
        <end position="671"/>
    </location>
</feature>